<dbReference type="OrthoDB" id="30755at2157"/>
<dbReference type="RefSeq" id="WP_096206883.1">
    <property type="nucleotide sequence ID" value="NZ_FZMP01000215.1"/>
</dbReference>
<dbReference type="GO" id="GO:0006082">
    <property type="term" value="P:organic acid metabolic process"/>
    <property type="evidence" value="ECO:0007669"/>
    <property type="project" value="UniProtKB-ARBA"/>
</dbReference>
<keyword evidence="4" id="KW-0479">Metal-binding</keyword>
<dbReference type="InterPro" id="IPR032686">
    <property type="entry name" value="PFO_beta_C"/>
</dbReference>
<evidence type="ECO:0000256" key="7">
    <source>
        <dbReference type="ARBA" id="ARBA00023004"/>
    </source>
</evidence>
<keyword evidence="8" id="KW-0411">Iron-sulfur</keyword>
<dbReference type="InterPro" id="IPR051457">
    <property type="entry name" value="2-oxoacid:Fd_oxidoreductase"/>
</dbReference>
<keyword evidence="7" id="KW-0408">Iron</keyword>
<dbReference type="GO" id="GO:0051536">
    <property type="term" value="F:iron-sulfur cluster binding"/>
    <property type="evidence" value="ECO:0007669"/>
    <property type="project" value="UniProtKB-KW"/>
</dbReference>
<dbReference type="GO" id="GO:0045333">
    <property type="term" value="P:cellular respiration"/>
    <property type="evidence" value="ECO:0007669"/>
    <property type="project" value="UniProtKB-ARBA"/>
</dbReference>
<keyword evidence="9" id="KW-0786">Thiamine pyrophosphate</keyword>
<evidence type="ECO:0000256" key="3">
    <source>
        <dbReference type="ARBA" id="ARBA00001966"/>
    </source>
</evidence>
<dbReference type="AlphaFoldDB" id="A0A284VSV8"/>
<feature type="domain" description="Thiamine pyrophosphate enzyme TPP-binding" evidence="10">
    <location>
        <begin position="48"/>
        <end position="196"/>
    </location>
</feature>
<comment type="cofactor">
    <cofactor evidence="2">
        <name>thiamine diphosphate</name>
        <dbReference type="ChEBI" id="CHEBI:58937"/>
    </cofactor>
</comment>
<dbReference type="NCBIfam" id="NF041171">
    <property type="entry name" value="Oxoac_fdxbeta_Archa"/>
    <property type="match status" value="1"/>
</dbReference>
<dbReference type="Pfam" id="PF12367">
    <property type="entry name" value="PFO_beta_C"/>
    <property type="match status" value="1"/>
</dbReference>
<dbReference type="GO" id="GO:0030976">
    <property type="term" value="F:thiamine pyrophosphate binding"/>
    <property type="evidence" value="ECO:0007669"/>
    <property type="project" value="InterPro"/>
</dbReference>
<dbReference type="CDD" id="cd03375">
    <property type="entry name" value="TPP_OGFOR"/>
    <property type="match status" value="1"/>
</dbReference>
<dbReference type="InterPro" id="IPR053399">
    <property type="entry name" value="2-oxoacid:Fd_oxidored_beta"/>
</dbReference>
<organism evidence="12 13">
    <name type="scientific">Candidatus Methanoperedens nitratireducens</name>
    <dbReference type="NCBI Taxonomy" id="1392998"/>
    <lineage>
        <taxon>Archaea</taxon>
        <taxon>Methanobacteriati</taxon>
        <taxon>Methanobacteriota</taxon>
        <taxon>Stenosarchaea group</taxon>
        <taxon>Methanomicrobia</taxon>
        <taxon>Methanosarcinales</taxon>
        <taxon>ANME-2 cluster</taxon>
        <taxon>Candidatus Methanoperedentaceae</taxon>
        <taxon>Candidatus Methanoperedens</taxon>
    </lineage>
</organism>
<evidence type="ECO:0000256" key="6">
    <source>
        <dbReference type="ARBA" id="ARBA00023002"/>
    </source>
</evidence>
<dbReference type="Proteomes" id="UP000218615">
    <property type="component" value="Unassembled WGS sequence"/>
</dbReference>
<evidence type="ECO:0000259" key="11">
    <source>
        <dbReference type="Pfam" id="PF12367"/>
    </source>
</evidence>
<sequence length="322" mass="34989">MALKLADYRTPLFNDWCPGCGNFGILTALQMALVDLQLSPSGVAIFSGIGCHGKTPHWINAYGVHTLHGRALPFAIGAKLANPGLEVIVHSGDGDGLGIGAGHFVNTGRRNIDMTYIIHDNGVYGLTKGQASPTLKLGIQTKALPKPNINEGVNPIALGLASGYTFIARSYAFDVAHLKETIKKAIQHRGMALVVIQQPCPTYNNINTKDWYSGEDRRDPATGKPVPRVYKLEETGYDGIVRSPEEMLQKSEAALTKSQEWGDRIPMGVFYQNELVSTYQDRIAHRIAGYHENPPAKQIISGPEGRSVTSIAKMLDELKVTG</sequence>
<keyword evidence="6 12" id="KW-0560">Oxidoreductase</keyword>
<dbReference type="EC" id="1.2.7.3" evidence="12"/>
<gene>
    <name evidence="12" type="primary">korB</name>
    <name evidence="12" type="ORF">MNV_670005</name>
</gene>
<evidence type="ECO:0000259" key="10">
    <source>
        <dbReference type="Pfam" id="PF02775"/>
    </source>
</evidence>
<evidence type="ECO:0000313" key="13">
    <source>
        <dbReference type="Proteomes" id="UP000218615"/>
    </source>
</evidence>
<evidence type="ECO:0000256" key="8">
    <source>
        <dbReference type="ARBA" id="ARBA00023014"/>
    </source>
</evidence>
<feature type="domain" description="Pyruvate ferredoxin oxidoreductase beta subunit C-terminal" evidence="11">
    <location>
        <begin position="228"/>
        <end position="285"/>
    </location>
</feature>
<dbReference type="InterPro" id="IPR011896">
    <property type="entry name" value="OFOB"/>
</dbReference>
<reference evidence="13" key="1">
    <citation type="submission" date="2017-06" db="EMBL/GenBank/DDBJ databases">
        <authorList>
            <person name="Cremers G."/>
        </authorList>
    </citation>
    <scope>NUCLEOTIDE SEQUENCE [LARGE SCALE GENOMIC DNA]</scope>
</reference>
<dbReference type="NCBIfam" id="TIGR02177">
    <property type="entry name" value="PorB_KorB"/>
    <property type="match status" value="1"/>
</dbReference>
<evidence type="ECO:0000256" key="4">
    <source>
        <dbReference type="ARBA" id="ARBA00022723"/>
    </source>
</evidence>
<evidence type="ECO:0000313" key="12">
    <source>
        <dbReference type="EMBL" id="SNQ62299.1"/>
    </source>
</evidence>
<dbReference type="InterPro" id="IPR029061">
    <property type="entry name" value="THDP-binding"/>
</dbReference>
<dbReference type="PANTHER" id="PTHR48084:SF2">
    <property type="entry name" value="PYRUVATE FERREDOXIN_FLAVODOXIN OXIDOREDUCTASE, BETA SUBUNIT"/>
    <property type="match status" value="1"/>
</dbReference>
<protein>
    <submittedName>
        <fullName evidence="12">2-oxoglutarate synthase subunit beta</fullName>
        <ecNumber evidence="12">1.2.7.3</ecNumber>
    </submittedName>
</protein>
<comment type="cofactor">
    <cofactor evidence="1">
        <name>Mg(2+)</name>
        <dbReference type="ChEBI" id="CHEBI:18420"/>
    </cofactor>
</comment>
<dbReference type="GO" id="GO:0047553">
    <property type="term" value="F:2-oxoglutarate synthase activity"/>
    <property type="evidence" value="ECO:0007669"/>
    <property type="project" value="UniProtKB-EC"/>
</dbReference>
<dbReference type="SUPFAM" id="SSF52518">
    <property type="entry name" value="Thiamin diphosphate-binding fold (THDP-binding)"/>
    <property type="match status" value="1"/>
</dbReference>
<keyword evidence="5" id="KW-0460">Magnesium</keyword>
<dbReference type="Pfam" id="PF02775">
    <property type="entry name" value="TPP_enzyme_C"/>
    <property type="match status" value="1"/>
</dbReference>
<name>A0A284VSV8_9EURY</name>
<accession>A0A284VSV8</accession>
<evidence type="ECO:0000256" key="5">
    <source>
        <dbReference type="ARBA" id="ARBA00022842"/>
    </source>
</evidence>
<dbReference type="EMBL" id="FZMP01000215">
    <property type="protein sequence ID" value="SNQ62299.1"/>
    <property type="molecule type" value="Genomic_DNA"/>
</dbReference>
<proteinExistence type="predicted"/>
<keyword evidence="13" id="KW-1185">Reference proteome</keyword>
<evidence type="ECO:0000256" key="1">
    <source>
        <dbReference type="ARBA" id="ARBA00001946"/>
    </source>
</evidence>
<evidence type="ECO:0000256" key="9">
    <source>
        <dbReference type="ARBA" id="ARBA00023052"/>
    </source>
</evidence>
<dbReference type="GO" id="GO:0044272">
    <property type="term" value="P:sulfur compound biosynthetic process"/>
    <property type="evidence" value="ECO:0007669"/>
    <property type="project" value="UniProtKB-ARBA"/>
</dbReference>
<dbReference type="Gene3D" id="3.40.50.970">
    <property type="match status" value="1"/>
</dbReference>
<evidence type="ECO:0000256" key="2">
    <source>
        <dbReference type="ARBA" id="ARBA00001964"/>
    </source>
</evidence>
<dbReference type="PANTHER" id="PTHR48084">
    <property type="entry name" value="2-OXOGLUTARATE OXIDOREDUCTASE SUBUNIT KORB-RELATED"/>
    <property type="match status" value="1"/>
</dbReference>
<comment type="cofactor">
    <cofactor evidence="3">
        <name>[4Fe-4S] cluster</name>
        <dbReference type="ChEBI" id="CHEBI:49883"/>
    </cofactor>
</comment>
<dbReference type="InterPro" id="IPR011766">
    <property type="entry name" value="TPP_enzyme_TPP-bd"/>
</dbReference>
<dbReference type="GO" id="GO:0046872">
    <property type="term" value="F:metal ion binding"/>
    <property type="evidence" value="ECO:0007669"/>
    <property type="project" value="UniProtKB-KW"/>
</dbReference>